<dbReference type="Gene3D" id="3.40.50.720">
    <property type="entry name" value="NAD(P)-binding Rossmann-like Domain"/>
    <property type="match status" value="1"/>
</dbReference>
<gene>
    <name evidence="3" type="ORF">GCM10007874_54040</name>
</gene>
<dbReference type="EMBL" id="BSPC01000063">
    <property type="protein sequence ID" value="GLS22386.1"/>
    <property type="molecule type" value="Genomic_DNA"/>
</dbReference>
<evidence type="ECO:0000313" key="4">
    <source>
        <dbReference type="Proteomes" id="UP001156882"/>
    </source>
</evidence>
<dbReference type="InterPro" id="IPR002347">
    <property type="entry name" value="SDR_fam"/>
</dbReference>
<dbReference type="RefSeq" id="WP_284315355.1">
    <property type="nucleotide sequence ID" value="NZ_BSPC01000063.1"/>
</dbReference>
<dbReference type="Pfam" id="PF13561">
    <property type="entry name" value="adh_short_C2"/>
    <property type="match status" value="1"/>
</dbReference>
<keyword evidence="4" id="KW-1185">Reference proteome</keyword>
<dbReference type="PRINTS" id="PR00080">
    <property type="entry name" value="SDRFAMILY"/>
</dbReference>
<reference evidence="4" key="1">
    <citation type="journal article" date="2019" name="Int. J. Syst. Evol. Microbiol.">
        <title>The Global Catalogue of Microorganisms (GCM) 10K type strain sequencing project: providing services to taxonomists for standard genome sequencing and annotation.</title>
        <authorList>
            <consortium name="The Broad Institute Genomics Platform"/>
            <consortium name="The Broad Institute Genome Sequencing Center for Infectious Disease"/>
            <person name="Wu L."/>
            <person name="Ma J."/>
        </authorList>
    </citation>
    <scope>NUCLEOTIDE SEQUENCE [LARGE SCALE GENOMIC DNA]</scope>
    <source>
        <strain evidence="4">NBRC 101365</strain>
    </source>
</reference>
<accession>A0ABQ6CVW4</accession>
<proteinExistence type="inferred from homology"/>
<name>A0ABQ6CVW4_9HYPH</name>
<dbReference type="InterPro" id="IPR051122">
    <property type="entry name" value="SDR_DHRS6-like"/>
</dbReference>
<dbReference type="SUPFAM" id="SSF51735">
    <property type="entry name" value="NAD(P)-binding Rossmann-fold domains"/>
    <property type="match status" value="1"/>
</dbReference>
<dbReference type="PANTHER" id="PTHR43477:SF1">
    <property type="entry name" value="DIHYDROANTICAPSIN 7-DEHYDROGENASE"/>
    <property type="match status" value="1"/>
</dbReference>
<evidence type="ECO:0000313" key="3">
    <source>
        <dbReference type="EMBL" id="GLS22386.1"/>
    </source>
</evidence>
<organism evidence="3 4">
    <name type="scientific">Labrys miyagiensis</name>
    <dbReference type="NCBI Taxonomy" id="346912"/>
    <lineage>
        <taxon>Bacteria</taxon>
        <taxon>Pseudomonadati</taxon>
        <taxon>Pseudomonadota</taxon>
        <taxon>Alphaproteobacteria</taxon>
        <taxon>Hyphomicrobiales</taxon>
        <taxon>Xanthobacteraceae</taxon>
        <taxon>Labrys</taxon>
    </lineage>
</organism>
<comment type="caution">
    <text evidence="3">The sequence shown here is derived from an EMBL/GenBank/DDBJ whole genome shotgun (WGS) entry which is preliminary data.</text>
</comment>
<comment type="similarity">
    <text evidence="1">Belongs to the short-chain dehydrogenases/reductases (SDR) family.</text>
</comment>
<evidence type="ECO:0000256" key="1">
    <source>
        <dbReference type="ARBA" id="ARBA00006484"/>
    </source>
</evidence>
<dbReference type="Proteomes" id="UP001156882">
    <property type="component" value="Unassembled WGS sequence"/>
</dbReference>
<dbReference type="InterPro" id="IPR020904">
    <property type="entry name" value="Sc_DH/Rdtase_CS"/>
</dbReference>
<dbReference type="PRINTS" id="PR00081">
    <property type="entry name" value="GDHRDH"/>
</dbReference>
<dbReference type="PROSITE" id="PS00061">
    <property type="entry name" value="ADH_SHORT"/>
    <property type="match status" value="1"/>
</dbReference>
<dbReference type="PANTHER" id="PTHR43477">
    <property type="entry name" value="DIHYDROANTICAPSIN 7-DEHYDROGENASE"/>
    <property type="match status" value="1"/>
</dbReference>
<keyword evidence="2" id="KW-0560">Oxidoreductase</keyword>
<dbReference type="CDD" id="cd05233">
    <property type="entry name" value="SDR_c"/>
    <property type="match status" value="1"/>
</dbReference>
<evidence type="ECO:0000256" key="2">
    <source>
        <dbReference type="ARBA" id="ARBA00023002"/>
    </source>
</evidence>
<dbReference type="InterPro" id="IPR036291">
    <property type="entry name" value="NAD(P)-bd_dom_sf"/>
</dbReference>
<sequence>MGKNFEGKTVVISGAAGGVGRAAVAQFVESGARVCATDIASAVADLERGSSGQIVAVTADVTKSADVEKIFATAEERLGPVDVLVSNAGFIISKSVHDTSEDEWDSVMNANAKSFFLMSKRALLTMLQRRAGSIVATGSISSVVGLPEQAAYCAAKGALLQLVRQMAVDYASHGVRVNAVGAGSINTPFLRRYLEGLEDPAAGEAAIKSAHPLGRWAEPEEIADAILYLSGSAASFVTGQILMVDGGYSAR</sequence>
<protein>
    <submittedName>
        <fullName evidence="3">Short-chain dehydrogenase</fullName>
    </submittedName>
</protein>